<protein>
    <recommendedName>
        <fullName evidence="7 18">Phosphatidate cytidylyltransferase</fullName>
        <ecNumber evidence="6 18">2.7.7.41</ecNumber>
    </recommendedName>
</protein>
<keyword evidence="14" id="KW-0443">Lipid metabolism</keyword>
<evidence type="ECO:0000256" key="1">
    <source>
        <dbReference type="ARBA" id="ARBA00001698"/>
    </source>
</evidence>
<feature type="transmembrane region" description="Helical" evidence="19">
    <location>
        <begin position="27"/>
        <end position="44"/>
    </location>
</feature>
<evidence type="ECO:0000256" key="14">
    <source>
        <dbReference type="ARBA" id="ARBA00023098"/>
    </source>
</evidence>
<feature type="transmembrane region" description="Helical" evidence="19">
    <location>
        <begin position="202"/>
        <end position="221"/>
    </location>
</feature>
<keyword evidence="17" id="KW-1208">Phospholipid metabolism</keyword>
<evidence type="ECO:0000256" key="9">
    <source>
        <dbReference type="ARBA" id="ARBA00022516"/>
    </source>
</evidence>
<feature type="transmembrane region" description="Helical" evidence="19">
    <location>
        <begin position="135"/>
        <end position="156"/>
    </location>
</feature>
<keyword evidence="13 19" id="KW-1133">Transmembrane helix</keyword>
<evidence type="ECO:0000256" key="8">
    <source>
        <dbReference type="ARBA" id="ARBA00022475"/>
    </source>
</evidence>
<dbReference type="PROSITE" id="PS01315">
    <property type="entry name" value="CDS"/>
    <property type="match status" value="1"/>
</dbReference>
<keyword evidence="8" id="KW-1003">Cell membrane</keyword>
<evidence type="ECO:0000256" key="17">
    <source>
        <dbReference type="ARBA" id="ARBA00023264"/>
    </source>
</evidence>
<evidence type="ECO:0000256" key="5">
    <source>
        <dbReference type="ARBA" id="ARBA00010185"/>
    </source>
</evidence>
<comment type="pathway">
    <text evidence="3 18">Phospholipid metabolism; CDP-diacylglycerol biosynthesis; CDP-diacylglycerol from sn-glycerol 3-phosphate: step 3/3.</text>
</comment>
<keyword evidence="12 18" id="KW-0548">Nucleotidyltransferase</keyword>
<comment type="subcellular location">
    <subcellularLocation>
        <location evidence="2">Cell membrane</location>
        <topology evidence="2">Multi-pass membrane protein</topology>
    </subcellularLocation>
</comment>
<comment type="catalytic activity">
    <reaction evidence="1 18">
        <text>a 1,2-diacyl-sn-glycero-3-phosphate + CTP + H(+) = a CDP-1,2-diacyl-sn-glycerol + diphosphate</text>
        <dbReference type="Rhea" id="RHEA:16229"/>
        <dbReference type="ChEBI" id="CHEBI:15378"/>
        <dbReference type="ChEBI" id="CHEBI:33019"/>
        <dbReference type="ChEBI" id="CHEBI:37563"/>
        <dbReference type="ChEBI" id="CHEBI:58332"/>
        <dbReference type="ChEBI" id="CHEBI:58608"/>
        <dbReference type="EC" id="2.7.7.41"/>
    </reaction>
</comment>
<evidence type="ECO:0000256" key="7">
    <source>
        <dbReference type="ARBA" id="ARBA00019373"/>
    </source>
</evidence>
<evidence type="ECO:0000313" key="21">
    <source>
        <dbReference type="Proteomes" id="UP000644147"/>
    </source>
</evidence>
<feature type="transmembrane region" description="Helical" evidence="19">
    <location>
        <begin position="80"/>
        <end position="97"/>
    </location>
</feature>
<feature type="transmembrane region" description="Helical" evidence="19">
    <location>
        <begin position="56"/>
        <end position="74"/>
    </location>
</feature>
<dbReference type="EC" id="2.7.7.41" evidence="6 18"/>
<feature type="transmembrane region" description="Helical" evidence="19">
    <location>
        <begin position="5"/>
        <end position="21"/>
    </location>
</feature>
<keyword evidence="9" id="KW-0444">Lipid biosynthesis</keyword>
<sequence>MQTRVIAGVLGAAVFIGAIWFSEWTFFLLFGLLTILGVLEFYRLMGVNNVEPNRVLGVLLAAAVFGLIFLDQKAMVRENLLFILLPAIMLPFLAELFRKKTQPFLNIGVTLLGVFFVAVPFSLLSLIAFPFGQYSWQPVLGIMLLIWAADSGAYFAGKTFGTHKLFERISPGKTWEGWVGGTLLALAVGWLMGDFLPDLSRFHWLGVAVIISVFGVLGDLAESLMKRSLGVKDSGTLIPGHGGILDRFDSLIMVVPFIVAFLKIF</sequence>
<comment type="pathway">
    <text evidence="4">Lipid metabolism.</text>
</comment>
<evidence type="ECO:0000256" key="4">
    <source>
        <dbReference type="ARBA" id="ARBA00005189"/>
    </source>
</evidence>
<keyword evidence="11 18" id="KW-0812">Transmembrane</keyword>
<gene>
    <name evidence="20" type="ORF">I5M27_18200</name>
</gene>
<reference evidence="20 21" key="1">
    <citation type="submission" date="2020-12" db="EMBL/GenBank/DDBJ databases">
        <title>Bacterial novel species Adhaeribacter sp. BT258 isolated from soil.</title>
        <authorList>
            <person name="Jung H.-Y."/>
        </authorList>
    </citation>
    <scope>NUCLEOTIDE SEQUENCE [LARGE SCALE GENOMIC DNA]</scope>
    <source>
        <strain evidence="20 21">BT258</strain>
    </source>
</reference>
<dbReference type="Pfam" id="PF01148">
    <property type="entry name" value="CTP_transf_1"/>
    <property type="match status" value="1"/>
</dbReference>
<dbReference type="EMBL" id="JAEHFX010000014">
    <property type="protein sequence ID" value="MBK0404929.1"/>
    <property type="molecule type" value="Genomic_DNA"/>
</dbReference>
<keyword evidence="15 19" id="KW-0472">Membrane</keyword>
<evidence type="ECO:0000256" key="15">
    <source>
        <dbReference type="ARBA" id="ARBA00023136"/>
    </source>
</evidence>
<accession>A0ABS1C6C9</accession>
<dbReference type="PANTHER" id="PTHR46382:SF1">
    <property type="entry name" value="PHOSPHATIDATE CYTIDYLYLTRANSFERASE"/>
    <property type="match status" value="1"/>
</dbReference>
<feature type="transmembrane region" description="Helical" evidence="19">
    <location>
        <begin position="104"/>
        <end position="129"/>
    </location>
</feature>
<evidence type="ECO:0000256" key="10">
    <source>
        <dbReference type="ARBA" id="ARBA00022679"/>
    </source>
</evidence>
<evidence type="ECO:0000256" key="12">
    <source>
        <dbReference type="ARBA" id="ARBA00022695"/>
    </source>
</evidence>
<feature type="transmembrane region" description="Helical" evidence="19">
    <location>
        <begin position="177"/>
        <end position="196"/>
    </location>
</feature>
<comment type="caution">
    <text evidence="20">The sequence shown here is derived from an EMBL/GenBank/DDBJ whole genome shotgun (WGS) entry which is preliminary data.</text>
</comment>
<name>A0ABS1C6C9_9BACT</name>
<proteinExistence type="inferred from homology"/>
<dbReference type="GO" id="GO:0016779">
    <property type="term" value="F:nucleotidyltransferase activity"/>
    <property type="evidence" value="ECO:0007669"/>
    <property type="project" value="UniProtKB-KW"/>
</dbReference>
<dbReference type="PANTHER" id="PTHR46382">
    <property type="entry name" value="PHOSPHATIDATE CYTIDYLYLTRANSFERASE"/>
    <property type="match status" value="1"/>
</dbReference>
<evidence type="ECO:0000256" key="2">
    <source>
        <dbReference type="ARBA" id="ARBA00004651"/>
    </source>
</evidence>
<evidence type="ECO:0000256" key="16">
    <source>
        <dbReference type="ARBA" id="ARBA00023209"/>
    </source>
</evidence>
<dbReference type="Proteomes" id="UP000644147">
    <property type="component" value="Unassembled WGS sequence"/>
</dbReference>
<evidence type="ECO:0000256" key="11">
    <source>
        <dbReference type="ARBA" id="ARBA00022692"/>
    </source>
</evidence>
<evidence type="ECO:0000256" key="18">
    <source>
        <dbReference type="RuleBase" id="RU003938"/>
    </source>
</evidence>
<evidence type="ECO:0000256" key="3">
    <source>
        <dbReference type="ARBA" id="ARBA00005119"/>
    </source>
</evidence>
<evidence type="ECO:0000256" key="6">
    <source>
        <dbReference type="ARBA" id="ARBA00012487"/>
    </source>
</evidence>
<keyword evidence="10 18" id="KW-0808">Transferase</keyword>
<keyword evidence="16" id="KW-0594">Phospholipid biosynthesis</keyword>
<evidence type="ECO:0000256" key="19">
    <source>
        <dbReference type="SAM" id="Phobius"/>
    </source>
</evidence>
<keyword evidence="21" id="KW-1185">Reference proteome</keyword>
<dbReference type="InterPro" id="IPR000374">
    <property type="entry name" value="PC_trans"/>
</dbReference>
<comment type="similarity">
    <text evidence="5 18">Belongs to the CDS family.</text>
</comment>
<evidence type="ECO:0000256" key="13">
    <source>
        <dbReference type="ARBA" id="ARBA00022989"/>
    </source>
</evidence>
<organism evidence="20 21">
    <name type="scientific">Adhaeribacter terrigena</name>
    <dbReference type="NCBI Taxonomy" id="2793070"/>
    <lineage>
        <taxon>Bacteria</taxon>
        <taxon>Pseudomonadati</taxon>
        <taxon>Bacteroidota</taxon>
        <taxon>Cytophagia</taxon>
        <taxon>Cytophagales</taxon>
        <taxon>Hymenobacteraceae</taxon>
        <taxon>Adhaeribacter</taxon>
    </lineage>
</organism>
<evidence type="ECO:0000313" key="20">
    <source>
        <dbReference type="EMBL" id="MBK0404929.1"/>
    </source>
</evidence>